<dbReference type="PANTHER" id="PTHR12922:SF7">
    <property type="entry name" value="UBIQUINONE BIOSYNTHESIS PROTEIN COQ4 HOMOLOG, MITOCHONDRIAL"/>
    <property type="match status" value="1"/>
</dbReference>
<dbReference type="Proteomes" id="UP000270094">
    <property type="component" value="Unassembled WGS sequence"/>
</dbReference>
<keyword evidence="3" id="KW-1185">Reference proteome</keyword>
<keyword evidence="1" id="KW-0831">Ubiquinone biosynthesis</keyword>
<accession>A0A3P7J6X8</accession>
<proteinExistence type="predicted"/>
<dbReference type="PANTHER" id="PTHR12922">
    <property type="entry name" value="UBIQUINONE BIOSYNTHESIS PROTEIN"/>
    <property type="match status" value="1"/>
</dbReference>
<reference evidence="2 3" key="1">
    <citation type="submission" date="2018-11" db="EMBL/GenBank/DDBJ databases">
        <authorList>
            <consortium name="Pathogen Informatics"/>
        </authorList>
    </citation>
    <scope>NUCLEOTIDE SEQUENCE [LARGE SCALE GENOMIC DNA]</scope>
</reference>
<name>A0A3P7J6X8_STRVU</name>
<dbReference type="EMBL" id="UYYB01111690">
    <property type="protein sequence ID" value="VDM81180.1"/>
    <property type="molecule type" value="Genomic_DNA"/>
</dbReference>
<evidence type="ECO:0000313" key="2">
    <source>
        <dbReference type="EMBL" id="VDM81180.1"/>
    </source>
</evidence>
<dbReference type="GO" id="GO:0006744">
    <property type="term" value="P:ubiquinone biosynthetic process"/>
    <property type="evidence" value="ECO:0007669"/>
    <property type="project" value="UniProtKB-KW"/>
</dbReference>
<dbReference type="AlphaFoldDB" id="A0A3P7J6X8"/>
<dbReference type="Pfam" id="PF05019">
    <property type="entry name" value="Coq4"/>
    <property type="match status" value="1"/>
</dbReference>
<protein>
    <submittedName>
        <fullName evidence="2">Uncharacterized protein</fullName>
    </submittedName>
</protein>
<evidence type="ECO:0000256" key="1">
    <source>
        <dbReference type="ARBA" id="ARBA00022688"/>
    </source>
</evidence>
<organism evidence="2 3">
    <name type="scientific">Strongylus vulgaris</name>
    <name type="common">Blood worm</name>
    <dbReference type="NCBI Taxonomy" id="40348"/>
    <lineage>
        <taxon>Eukaryota</taxon>
        <taxon>Metazoa</taxon>
        <taxon>Ecdysozoa</taxon>
        <taxon>Nematoda</taxon>
        <taxon>Chromadorea</taxon>
        <taxon>Rhabditida</taxon>
        <taxon>Rhabditina</taxon>
        <taxon>Rhabditomorpha</taxon>
        <taxon>Strongyloidea</taxon>
        <taxon>Strongylidae</taxon>
        <taxon>Strongylus</taxon>
    </lineage>
</organism>
<dbReference type="GO" id="GO:0005739">
    <property type="term" value="C:mitochondrion"/>
    <property type="evidence" value="ECO:0007669"/>
    <property type="project" value="TreeGrafter"/>
</dbReference>
<gene>
    <name evidence="2" type="ORF">SVUK_LOCUS16178</name>
</gene>
<sequence length="121" mass="14206">MQRYRETHDFNHVLLQMPTNMLGEIFSSVHSSTLLWCLSTYLPYFITVEYFEDIQFGLPMCVTAGIFGAGRLRTKHSIWFAHVCDCRHIWRRKVAHKVNVELFFVLQASPQVPYETSAMDF</sequence>
<dbReference type="OrthoDB" id="4249at2759"/>
<dbReference type="InterPro" id="IPR007715">
    <property type="entry name" value="Coq4"/>
</dbReference>
<evidence type="ECO:0000313" key="3">
    <source>
        <dbReference type="Proteomes" id="UP000270094"/>
    </source>
</evidence>